<dbReference type="GO" id="GO:1990758">
    <property type="term" value="P:mitotic sister chromatid biorientation"/>
    <property type="evidence" value="ECO:0007669"/>
    <property type="project" value="TreeGrafter"/>
</dbReference>
<dbReference type="SMART" id="SM01315">
    <property type="entry name" value="Spc7_N"/>
    <property type="match status" value="1"/>
</dbReference>
<gene>
    <name evidence="4" type="ORF">SEPMUDRAFT_146079</name>
</gene>
<dbReference type="Proteomes" id="UP000016931">
    <property type="component" value="Unassembled WGS sequence"/>
</dbReference>
<feature type="compositionally biased region" description="Polar residues" evidence="2">
    <location>
        <begin position="486"/>
        <end position="506"/>
    </location>
</feature>
<dbReference type="Pfam" id="PF15402">
    <property type="entry name" value="MELT_2"/>
    <property type="match status" value="6"/>
</dbReference>
<dbReference type="AlphaFoldDB" id="N1QM58"/>
<dbReference type="PANTHER" id="PTHR28260">
    <property type="entry name" value="SPINDLE POLE BODY COMPONENT SPC105"/>
    <property type="match status" value="1"/>
</dbReference>
<feature type="region of interest" description="Disordered" evidence="2">
    <location>
        <begin position="476"/>
        <end position="708"/>
    </location>
</feature>
<proteinExistence type="predicted"/>
<name>N1QM58_SPHMS</name>
<dbReference type="OMA" id="WRMKLQE"/>
<dbReference type="InterPro" id="IPR013253">
    <property type="entry name" value="Spc7_domain"/>
</dbReference>
<feature type="region of interest" description="Disordered" evidence="2">
    <location>
        <begin position="412"/>
        <end position="431"/>
    </location>
</feature>
<dbReference type="PANTHER" id="PTHR28260:SF1">
    <property type="entry name" value="SPINDLE POLE BODY COMPONENT SPC105"/>
    <property type="match status" value="1"/>
</dbReference>
<feature type="region of interest" description="Disordered" evidence="2">
    <location>
        <begin position="1"/>
        <end position="228"/>
    </location>
</feature>
<feature type="compositionally biased region" description="Polar residues" evidence="2">
    <location>
        <begin position="564"/>
        <end position="573"/>
    </location>
</feature>
<dbReference type="OrthoDB" id="5592879at2759"/>
<dbReference type="InterPro" id="IPR040850">
    <property type="entry name" value="Knl1_RWD_C"/>
</dbReference>
<feature type="coiled-coil region" evidence="1">
    <location>
        <begin position="928"/>
        <end position="972"/>
    </location>
</feature>
<protein>
    <submittedName>
        <fullName evidence="4">Spc7-domain-containing protein</fullName>
    </submittedName>
</protein>
<evidence type="ECO:0000259" key="3">
    <source>
        <dbReference type="SMART" id="SM00787"/>
    </source>
</evidence>
<feature type="compositionally biased region" description="Low complexity" evidence="2">
    <location>
        <begin position="124"/>
        <end position="137"/>
    </location>
</feature>
<dbReference type="RefSeq" id="XP_016765084.1">
    <property type="nucleotide sequence ID" value="XM_016903443.1"/>
</dbReference>
<dbReference type="eggNOG" id="ENOG502S20P">
    <property type="taxonomic scope" value="Eukaryota"/>
</dbReference>
<feature type="compositionally biased region" description="Low complexity" evidence="2">
    <location>
        <begin position="421"/>
        <end position="430"/>
    </location>
</feature>
<accession>N1QM58</accession>
<dbReference type="SMART" id="SM00787">
    <property type="entry name" value="Spc7"/>
    <property type="match status" value="1"/>
</dbReference>
<evidence type="ECO:0000256" key="1">
    <source>
        <dbReference type="SAM" id="Coils"/>
    </source>
</evidence>
<feature type="compositionally biased region" description="Polar residues" evidence="2">
    <location>
        <begin position="9"/>
        <end position="23"/>
    </location>
</feature>
<dbReference type="GO" id="GO:0007094">
    <property type="term" value="P:mitotic spindle assembly checkpoint signaling"/>
    <property type="evidence" value="ECO:0007669"/>
    <property type="project" value="TreeGrafter"/>
</dbReference>
<dbReference type="STRING" id="692275.N1QM58"/>
<feature type="compositionally biased region" description="Acidic residues" evidence="2">
    <location>
        <begin position="190"/>
        <end position="200"/>
    </location>
</feature>
<feature type="compositionally biased region" description="Polar residues" evidence="2">
    <location>
        <begin position="588"/>
        <end position="612"/>
    </location>
</feature>
<dbReference type="EMBL" id="KB456260">
    <property type="protein sequence ID" value="EMF16963.1"/>
    <property type="molecule type" value="Genomic_DNA"/>
</dbReference>
<dbReference type="GO" id="GO:0000776">
    <property type="term" value="C:kinetochore"/>
    <property type="evidence" value="ECO:0007669"/>
    <property type="project" value="TreeGrafter"/>
</dbReference>
<dbReference type="GeneID" id="27900580"/>
<evidence type="ECO:0000313" key="5">
    <source>
        <dbReference type="Proteomes" id="UP000016931"/>
    </source>
</evidence>
<evidence type="ECO:0000313" key="4">
    <source>
        <dbReference type="EMBL" id="EMF16963.1"/>
    </source>
</evidence>
<keyword evidence="5" id="KW-1185">Reference proteome</keyword>
<dbReference type="GO" id="GO:0034501">
    <property type="term" value="P:protein localization to kinetochore"/>
    <property type="evidence" value="ECO:0007669"/>
    <property type="project" value="TreeGrafter"/>
</dbReference>
<dbReference type="InterPro" id="IPR033338">
    <property type="entry name" value="Spc105/Spc7"/>
</dbReference>
<feature type="compositionally biased region" description="Low complexity" evidence="2">
    <location>
        <begin position="172"/>
        <end position="189"/>
    </location>
</feature>
<dbReference type="HOGENOM" id="CLU_002533_1_0_1"/>
<reference evidence="4 5" key="1">
    <citation type="journal article" date="2012" name="PLoS Pathog.">
        <title>Diverse lifestyles and strategies of plant pathogenesis encoded in the genomes of eighteen Dothideomycetes fungi.</title>
        <authorList>
            <person name="Ohm R.A."/>
            <person name="Feau N."/>
            <person name="Henrissat B."/>
            <person name="Schoch C.L."/>
            <person name="Horwitz B.A."/>
            <person name="Barry K.W."/>
            <person name="Condon B.J."/>
            <person name="Copeland A.C."/>
            <person name="Dhillon B."/>
            <person name="Glaser F."/>
            <person name="Hesse C.N."/>
            <person name="Kosti I."/>
            <person name="LaButti K."/>
            <person name="Lindquist E.A."/>
            <person name="Lucas S."/>
            <person name="Salamov A.A."/>
            <person name="Bradshaw R.E."/>
            <person name="Ciuffetti L."/>
            <person name="Hamelin R.C."/>
            <person name="Kema G.H.J."/>
            <person name="Lawrence C."/>
            <person name="Scott J.A."/>
            <person name="Spatafora J.W."/>
            <person name="Turgeon B.G."/>
            <person name="de Wit P.J.G.M."/>
            <person name="Zhong S."/>
            <person name="Goodwin S.B."/>
            <person name="Grigoriev I.V."/>
        </authorList>
    </citation>
    <scope>NUCLEOTIDE SEQUENCE [LARGE SCALE GENOMIC DNA]</scope>
    <source>
        <strain evidence="4 5">SO2202</strain>
    </source>
</reference>
<feature type="compositionally biased region" description="Acidic residues" evidence="2">
    <location>
        <begin position="138"/>
        <end position="151"/>
    </location>
</feature>
<feature type="domain" description="Spc7 kinetochore protein" evidence="3">
    <location>
        <begin position="717"/>
        <end position="1039"/>
    </location>
</feature>
<evidence type="ECO:0000256" key="2">
    <source>
        <dbReference type="SAM" id="MobiDB-lite"/>
    </source>
</evidence>
<feature type="compositionally biased region" description="Low complexity" evidence="2">
    <location>
        <begin position="694"/>
        <end position="703"/>
    </location>
</feature>
<feature type="compositionally biased region" description="Basic and acidic residues" evidence="2">
    <location>
        <begin position="648"/>
        <end position="675"/>
    </location>
</feature>
<sequence>MADKENVAPVTSSDPLQRLSALSPSLKKATRKGRSKSIGPGALDEPEAPKLSARDRRKSAFVPAAKSILSKDEESARAARRKSMANRRVSFAPEATLHTWDIVMDQHEHTTSTDSDSTTRRASHFSSASDSDAAIYAQEEEDRELLESEDDMNSKRSRRSSGIPPMNFNNPEDTYSSGTSGSEDGSGSDNGEDDASDDEGTAMSLSVDDPTLESHADSEGSTGSSERLEASLKAAARLAGTRGIEYDEFGDMSMEVADEEVTNAMQPWALRNGLEKIGSASLDQENVNPFSPAFSEVVTAQQGTVTGEETQDMSMDVTRAVGGIMNASRFAGPQSSPRSEGDETMDLTQAVGRIAGQKRRRSTTEHGSPGVVVAPVLSKRKRPSATRTSMGDDTMDLTMAVGGIQSTAIPDRRRSLRGRRSSGMGSDTSDATMDITHAVGSIVPVLTDITENSFAGDEELSMELTTVIGGIRELSRPMSKDGSRLGTPQSTQSSQPLGTVNTTLNGQEPFMNTPDLVAKQPLEPMMESAKQASPPAPVREAMSPMRLSRSPRQFGSPAPPRQHLGSSTQSKSRSPGRDEVTYPELPPLTQNSSPVRTPSSTPQQRQGRSNIVSEERQSNIHVEAPNQSPTKPKQRGPSSKEFISTPEKLNESQDDTRTLHDSLKLMTTPRKETLKHATPKKTPARPLSPAKPNTPRGRPTPRGSVTILPSPVRHLREDLERIRVTGGPQQKIGLQEFLAKAGIRFMDLTTTKRRLTVAPPSKTKGHTQSETEVVSLEDGVVAAACTVPELELYQHACLELKRFTKEGKQVITELEDQTLRAQPPLVQSYAHAPPDRKLTLDAQMRDMKTNARLRSKEMWYAWRSQLLEELMGGLSKIGEGLIRDDETLAHAEEVLDQALPPLLTQHASLRQDAAQLERTANAVPEGEKEQLSNTRESLTIVNAELAEKRVLLERLRKEVEEQESTIEHLQESKVEFAAAIEEANRVRETCRGISIDEITALQESVRKLEKRYSWSISSASVEPEALTMTYKSDIQLFFNPKAFKTLTSNIEARIPNAPISLTYIANDRKPLSTTLRFFLQLLRASLQGLPQATTRVTNLLELVSSGWDTALQVSETERRLSIETLTTSRIMGDECLEIAAEVLLPQVRTKVRVAFALDAKTEEIDGPGKLGLSTAITPRVYVVYGEQYNEHNMTQYLKQSIDGHENWDEGVRLMREKLIARGPKGGARK</sequence>
<keyword evidence="1" id="KW-0175">Coiled coil</keyword>
<dbReference type="Pfam" id="PF18210">
    <property type="entry name" value="Knl1_RWD_C"/>
    <property type="match status" value="1"/>
</dbReference>
<dbReference type="Pfam" id="PF08317">
    <property type="entry name" value="Spc7"/>
    <property type="match status" value="1"/>
</dbReference>
<organism evidence="4 5">
    <name type="scientific">Sphaerulina musiva (strain SO2202)</name>
    <name type="common">Poplar stem canker fungus</name>
    <name type="synonym">Septoria musiva</name>
    <dbReference type="NCBI Taxonomy" id="692275"/>
    <lineage>
        <taxon>Eukaryota</taxon>
        <taxon>Fungi</taxon>
        <taxon>Dikarya</taxon>
        <taxon>Ascomycota</taxon>
        <taxon>Pezizomycotina</taxon>
        <taxon>Dothideomycetes</taxon>
        <taxon>Dothideomycetidae</taxon>
        <taxon>Mycosphaerellales</taxon>
        <taxon>Mycosphaerellaceae</taxon>
        <taxon>Sphaerulina</taxon>
    </lineage>
</organism>